<keyword evidence="3" id="KW-0677">Repeat</keyword>
<evidence type="ECO:0000313" key="11">
    <source>
        <dbReference type="EMBL" id="CAB3249571.1"/>
    </source>
</evidence>
<feature type="domain" description="C2H2-type" evidence="10">
    <location>
        <begin position="408"/>
        <end position="435"/>
    </location>
</feature>
<dbReference type="PROSITE" id="PS50157">
    <property type="entry name" value="ZINC_FINGER_C2H2_2"/>
    <property type="match status" value="6"/>
</dbReference>
<dbReference type="Pfam" id="PF00096">
    <property type="entry name" value="zf-C2H2"/>
    <property type="match status" value="4"/>
</dbReference>
<evidence type="ECO:0000256" key="5">
    <source>
        <dbReference type="ARBA" id="ARBA00022833"/>
    </source>
</evidence>
<dbReference type="GO" id="GO:0000978">
    <property type="term" value="F:RNA polymerase II cis-regulatory region sequence-specific DNA binding"/>
    <property type="evidence" value="ECO:0007669"/>
    <property type="project" value="TreeGrafter"/>
</dbReference>
<keyword evidence="5" id="KW-0862">Zinc</keyword>
<evidence type="ECO:0000313" key="12">
    <source>
        <dbReference type="Proteomes" id="UP000494256"/>
    </source>
</evidence>
<protein>
    <recommendedName>
        <fullName evidence="10">C2H2-type domain-containing protein</fullName>
    </recommendedName>
</protein>
<feature type="domain" description="C2H2-type" evidence="10">
    <location>
        <begin position="436"/>
        <end position="463"/>
    </location>
</feature>
<accession>A0A8S1AWZ6</accession>
<evidence type="ECO:0000256" key="4">
    <source>
        <dbReference type="ARBA" id="ARBA00022771"/>
    </source>
</evidence>
<name>A0A8S1AWZ6_ARCPL</name>
<dbReference type="FunFam" id="3.30.160.60:FF:000446">
    <property type="entry name" value="Zinc finger protein"/>
    <property type="match status" value="1"/>
</dbReference>
<organism evidence="11 12">
    <name type="scientific">Arctia plantaginis</name>
    <name type="common">Wood tiger moth</name>
    <name type="synonym">Phalaena plantaginis</name>
    <dbReference type="NCBI Taxonomy" id="874455"/>
    <lineage>
        <taxon>Eukaryota</taxon>
        <taxon>Metazoa</taxon>
        <taxon>Ecdysozoa</taxon>
        <taxon>Arthropoda</taxon>
        <taxon>Hexapoda</taxon>
        <taxon>Insecta</taxon>
        <taxon>Pterygota</taxon>
        <taxon>Neoptera</taxon>
        <taxon>Endopterygota</taxon>
        <taxon>Lepidoptera</taxon>
        <taxon>Glossata</taxon>
        <taxon>Ditrysia</taxon>
        <taxon>Noctuoidea</taxon>
        <taxon>Erebidae</taxon>
        <taxon>Arctiinae</taxon>
        <taxon>Arctia</taxon>
    </lineage>
</organism>
<dbReference type="SUPFAM" id="SSF57667">
    <property type="entry name" value="beta-beta-alpha zinc fingers"/>
    <property type="match status" value="4"/>
</dbReference>
<comment type="subcellular location">
    <subcellularLocation>
        <location evidence="1">Nucleus</location>
    </subcellularLocation>
</comment>
<evidence type="ECO:0000256" key="6">
    <source>
        <dbReference type="ARBA" id="ARBA00023125"/>
    </source>
</evidence>
<dbReference type="PANTHER" id="PTHR24404">
    <property type="entry name" value="ZINC FINGER PROTEIN"/>
    <property type="match status" value="1"/>
</dbReference>
<dbReference type="GO" id="GO:0008270">
    <property type="term" value="F:zinc ion binding"/>
    <property type="evidence" value="ECO:0007669"/>
    <property type="project" value="UniProtKB-KW"/>
</dbReference>
<keyword evidence="7" id="KW-0539">Nucleus</keyword>
<evidence type="ECO:0000256" key="8">
    <source>
        <dbReference type="PROSITE-ProRule" id="PRU00042"/>
    </source>
</evidence>
<dbReference type="OrthoDB" id="4473401at2759"/>
<keyword evidence="4 8" id="KW-0863">Zinc-finger</keyword>
<comment type="caution">
    <text evidence="11">The sequence shown here is derived from an EMBL/GenBank/DDBJ whole genome shotgun (WGS) entry which is preliminary data.</text>
</comment>
<feature type="compositionally biased region" description="Polar residues" evidence="9">
    <location>
        <begin position="245"/>
        <end position="277"/>
    </location>
</feature>
<reference evidence="11 12" key="1">
    <citation type="submission" date="2020-04" db="EMBL/GenBank/DDBJ databases">
        <authorList>
            <person name="Wallbank WR R."/>
            <person name="Pardo Diaz C."/>
            <person name="Kozak K."/>
            <person name="Martin S."/>
            <person name="Jiggins C."/>
            <person name="Moest M."/>
            <person name="Warren A I."/>
            <person name="Byers J.R.P. K."/>
            <person name="Montejo-Kovacevich G."/>
            <person name="Yen C E."/>
        </authorList>
    </citation>
    <scope>NUCLEOTIDE SEQUENCE [LARGE SCALE GENOMIC DNA]</scope>
</reference>
<dbReference type="SMART" id="SM00355">
    <property type="entry name" value="ZnF_C2H2"/>
    <property type="match status" value="8"/>
</dbReference>
<sequence length="521" mass="59008">MNNYVRPPEPQKFGDPPQYTVPHQLCDFCNVSYPEDTFIKHLIVEHSELLFHCEQCDKYLNRRQFIAHMSLHAVQYTDRSELVNNMRGENDGTQNNNTIAPAPNHDADGGAETRICQSLTNTEHVMSTRDSSTIISITSNQNVNITPTLSPQNISVAAPKTNYNSDAKETVTRTKISKTSVKRNKSQQKTTVTTTSNTETKGTTAVAENNNMNDTQATNTHHNVADPTIPLRHNQTANNALAIRNQNTNTQAPVTRSQNITPATAKPDTTSLPQSNKTTKHSQENEFSDHSDMEYGFGPLPESVFEAIEDTQDSQQAEDTSQVVDIEYPDDDSNSATKDCNIKVPSSKKPRTCPICSKVYKASSSYFYHLRHTHKKIKEHECEICANKFATRAILASHITTHTGVYQFECNHCKKRFRSKASLYIHEQTHIGLKNFSCKQCNTSFRWRTQLLRHMQRHSAEKSHVCAICGRGFSIRCDLLRHTRTHTAGDFSCEECDVKFAQMRYLKEHMNKKHSKTVVKK</sequence>
<dbReference type="PANTHER" id="PTHR24404:SF114">
    <property type="entry name" value="KLUMPFUSS, ISOFORM B-RELATED"/>
    <property type="match status" value="1"/>
</dbReference>
<dbReference type="PROSITE" id="PS00028">
    <property type="entry name" value="ZINC_FINGER_C2H2_1"/>
    <property type="match status" value="6"/>
</dbReference>
<evidence type="ECO:0000256" key="9">
    <source>
        <dbReference type="SAM" id="MobiDB-lite"/>
    </source>
</evidence>
<feature type="domain" description="C2H2-type" evidence="10">
    <location>
        <begin position="464"/>
        <end position="491"/>
    </location>
</feature>
<dbReference type="GO" id="GO:0005634">
    <property type="term" value="C:nucleus"/>
    <property type="evidence" value="ECO:0007669"/>
    <property type="project" value="UniProtKB-SubCell"/>
</dbReference>
<evidence type="ECO:0000256" key="3">
    <source>
        <dbReference type="ARBA" id="ARBA00022737"/>
    </source>
</evidence>
<evidence type="ECO:0000256" key="2">
    <source>
        <dbReference type="ARBA" id="ARBA00022723"/>
    </source>
</evidence>
<feature type="domain" description="C2H2-type" evidence="10">
    <location>
        <begin position="351"/>
        <end position="379"/>
    </location>
</feature>
<gene>
    <name evidence="11" type="ORF">APLA_LOCUS12959</name>
</gene>
<dbReference type="GO" id="GO:0003700">
    <property type="term" value="F:DNA-binding transcription factor activity"/>
    <property type="evidence" value="ECO:0007669"/>
    <property type="project" value="TreeGrafter"/>
</dbReference>
<feature type="domain" description="C2H2-type" evidence="10">
    <location>
        <begin position="380"/>
        <end position="407"/>
    </location>
</feature>
<evidence type="ECO:0000256" key="1">
    <source>
        <dbReference type="ARBA" id="ARBA00004123"/>
    </source>
</evidence>
<dbReference type="GO" id="GO:0006357">
    <property type="term" value="P:regulation of transcription by RNA polymerase II"/>
    <property type="evidence" value="ECO:0007669"/>
    <property type="project" value="TreeGrafter"/>
</dbReference>
<dbReference type="EMBL" id="CADEBD010000344">
    <property type="protein sequence ID" value="CAB3249571.1"/>
    <property type="molecule type" value="Genomic_DNA"/>
</dbReference>
<keyword evidence="2" id="KW-0479">Metal-binding</keyword>
<dbReference type="InterPro" id="IPR036236">
    <property type="entry name" value="Znf_C2H2_sf"/>
</dbReference>
<evidence type="ECO:0000256" key="7">
    <source>
        <dbReference type="ARBA" id="ARBA00023242"/>
    </source>
</evidence>
<evidence type="ECO:0000259" key="10">
    <source>
        <dbReference type="PROSITE" id="PS50157"/>
    </source>
</evidence>
<feature type="compositionally biased region" description="Basic and acidic residues" evidence="9">
    <location>
        <begin position="281"/>
        <end position="293"/>
    </location>
</feature>
<feature type="compositionally biased region" description="Low complexity" evidence="9">
    <location>
        <begin position="190"/>
        <end position="204"/>
    </location>
</feature>
<feature type="compositionally biased region" description="Polar residues" evidence="9">
    <location>
        <begin position="206"/>
        <end position="222"/>
    </location>
</feature>
<feature type="region of interest" description="Disordered" evidence="9">
    <location>
        <begin position="167"/>
        <end position="225"/>
    </location>
</feature>
<proteinExistence type="predicted"/>
<keyword evidence="6" id="KW-0238">DNA-binding</keyword>
<feature type="region of interest" description="Disordered" evidence="9">
    <location>
        <begin position="245"/>
        <end position="299"/>
    </location>
</feature>
<dbReference type="AlphaFoldDB" id="A0A8S1AWZ6"/>
<dbReference type="Gene3D" id="3.30.160.60">
    <property type="entry name" value="Classic Zinc Finger"/>
    <property type="match status" value="5"/>
</dbReference>
<dbReference type="Proteomes" id="UP000494256">
    <property type="component" value="Unassembled WGS sequence"/>
</dbReference>
<feature type="domain" description="C2H2-type" evidence="10">
    <location>
        <begin position="491"/>
        <end position="515"/>
    </location>
</feature>
<dbReference type="InterPro" id="IPR013087">
    <property type="entry name" value="Znf_C2H2_type"/>
</dbReference>
<dbReference type="InterPro" id="IPR050589">
    <property type="entry name" value="Ikaros_C2H2-ZF"/>
</dbReference>